<comment type="caution">
    <text evidence="1">The sequence shown here is derived from an EMBL/GenBank/DDBJ whole genome shotgun (WGS) entry which is preliminary data.</text>
</comment>
<dbReference type="EMBL" id="JYDH01000002">
    <property type="protein sequence ID" value="KRY43073.1"/>
    <property type="molecule type" value="Genomic_DNA"/>
</dbReference>
<organism evidence="1 2">
    <name type="scientific">Trichinella spiralis</name>
    <name type="common">Trichina worm</name>
    <dbReference type="NCBI Taxonomy" id="6334"/>
    <lineage>
        <taxon>Eukaryota</taxon>
        <taxon>Metazoa</taxon>
        <taxon>Ecdysozoa</taxon>
        <taxon>Nematoda</taxon>
        <taxon>Enoplea</taxon>
        <taxon>Dorylaimia</taxon>
        <taxon>Trichinellida</taxon>
        <taxon>Trichinellidae</taxon>
        <taxon>Trichinella</taxon>
    </lineage>
</organism>
<evidence type="ECO:0000313" key="1">
    <source>
        <dbReference type="EMBL" id="KRY43073.1"/>
    </source>
</evidence>
<accession>A0A0V1C1Q7</accession>
<evidence type="ECO:0000313" key="2">
    <source>
        <dbReference type="Proteomes" id="UP000054776"/>
    </source>
</evidence>
<dbReference type="Proteomes" id="UP000054776">
    <property type="component" value="Unassembled WGS sequence"/>
</dbReference>
<keyword evidence="2" id="KW-1185">Reference proteome</keyword>
<protein>
    <submittedName>
        <fullName evidence="1">Uncharacterized protein</fullName>
    </submittedName>
</protein>
<dbReference type="AlphaFoldDB" id="A0A0V1C1Q7"/>
<name>A0A0V1C1Q7_TRISP</name>
<proteinExistence type="predicted"/>
<sequence length="85" mass="9670">MSSRGTWYPGGFCAAELDIIVDIDGKVYHISQREGGSDQKLLPLKFHAVVDKLWKWNQHNRLNNLTPMDGDVGMQFILQRMNPVA</sequence>
<dbReference type="InParanoid" id="A0A0V1C1Q7"/>
<reference evidence="1 2" key="1">
    <citation type="submission" date="2015-01" db="EMBL/GenBank/DDBJ databases">
        <title>Evolution of Trichinella species and genotypes.</title>
        <authorList>
            <person name="Korhonen P.K."/>
            <person name="Edoardo P."/>
            <person name="Giuseppe L.R."/>
            <person name="Gasser R.B."/>
        </authorList>
    </citation>
    <scope>NUCLEOTIDE SEQUENCE [LARGE SCALE GENOMIC DNA]</scope>
    <source>
        <strain evidence="1">ISS3</strain>
    </source>
</reference>
<gene>
    <name evidence="1" type="ORF">T01_3446</name>
</gene>